<evidence type="ECO:0000259" key="4">
    <source>
        <dbReference type="Pfam" id="PF01321"/>
    </source>
</evidence>
<dbReference type="Gene3D" id="3.90.230.10">
    <property type="entry name" value="Creatinase/methionine aminopeptidase superfamily"/>
    <property type="match status" value="1"/>
</dbReference>
<feature type="domain" description="Peptidase M24" evidence="3">
    <location>
        <begin position="137"/>
        <end position="338"/>
    </location>
</feature>
<dbReference type="Pfam" id="PF01321">
    <property type="entry name" value="Creatinase_N"/>
    <property type="match status" value="1"/>
</dbReference>
<feature type="domain" description="Creatinase N-terminal" evidence="4">
    <location>
        <begin position="6"/>
        <end position="129"/>
    </location>
</feature>
<evidence type="ECO:0000256" key="2">
    <source>
        <dbReference type="ARBA" id="ARBA00022801"/>
    </source>
</evidence>
<dbReference type="PANTHER" id="PTHR46112">
    <property type="entry name" value="AMINOPEPTIDASE"/>
    <property type="match status" value="1"/>
</dbReference>
<organism evidence="5 6">
    <name type="scientific">Candidatus Pullichristensenella excrementigallinarum</name>
    <dbReference type="NCBI Taxonomy" id="2840907"/>
    <lineage>
        <taxon>Bacteria</taxon>
        <taxon>Bacillati</taxon>
        <taxon>Bacillota</taxon>
        <taxon>Clostridia</taxon>
        <taxon>Candidatus Pullichristensenella</taxon>
    </lineage>
</organism>
<dbReference type="CDD" id="cd01092">
    <property type="entry name" value="APP-like"/>
    <property type="match status" value="1"/>
</dbReference>
<accession>A0A9D1IBX2</accession>
<dbReference type="Gene3D" id="3.40.350.10">
    <property type="entry name" value="Creatinase/prolidase N-terminal domain"/>
    <property type="match status" value="1"/>
</dbReference>
<dbReference type="PANTHER" id="PTHR46112:SF3">
    <property type="entry name" value="AMINOPEPTIDASE YPDF"/>
    <property type="match status" value="1"/>
</dbReference>
<reference evidence="5" key="1">
    <citation type="submission" date="2020-10" db="EMBL/GenBank/DDBJ databases">
        <authorList>
            <person name="Gilroy R."/>
        </authorList>
    </citation>
    <scope>NUCLEOTIDE SEQUENCE</scope>
    <source>
        <strain evidence="5">ChiHcec3-11533</strain>
    </source>
</reference>
<dbReference type="InterPro" id="IPR001714">
    <property type="entry name" value="Pept_M24_MAP"/>
</dbReference>
<keyword evidence="2" id="KW-0378">Hydrolase</keyword>
<dbReference type="GO" id="GO:0008235">
    <property type="term" value="F:metalloexopeptidase activity"/>
    <property type="evidence" value="ECO:0007669"/>
    <property type="project" value="UniProtKB-ARBA"/>
</dbReference>
<dbReference type="InterPro" id="IPR001131">
    <property type="entry name" value="Peptidase_M24B_aminopep-P_CS"/>
</dbReference>
<dbReference type="GO" id="GO:0046872">
    <property type="term" value="F:metal ion binding"/>
    <property type="evidence" value="ECO:0007669"/>
    <property type="project" value="UniProtKB-KW"/>
</dbReference>
<protein>
    <submittedName>
        <fullName evidence="5">Aminopeptidase P family protein</fullName>
    </submittedName>
</protein>
<comment type="caution">
    <text evidence="5">The sequence shown here is derived from an EMBL/GenBank/DDBJ whole genome shotgun (WGS) entry which is preliminary data.</text>
</comment>
<dbReference type="GO" id="GO:0004177">
    <property type="term" value="F:aminopeptidase activity"/>
    <property type="evidence" value="ECO:0007669"/>
    <property type="project" value="UniProtKB-KW"/>
</dbReference>
<keyword evidence="5" id="KW-0031">Aminopeptidase</keyword>
<dbReference type="InterPro" id="IPR050659">
    <property type="entry name" value="Peptidase_M24B"/>
</dbReference>
<dbReference type="InterPro" id="IPR029149">
    <property type="entry name" value="Creatin/AminoP/Spt16_N"/>
</dbReference>
<dbReference type="SUPFAM" id="SSF55920">
    <property type="entry name" value="Creatinase/aminopeptidase"/>
    <property type="match status" value="1"/>
</dbReference>
<sequence length="354" mass="39010">MNRSVRFASLLEERGFDAALIHRRQNIRYLTGFTGEGYLFVARDFCAVMTDFRYTEQLSYQAPQCLCVRTHAGKSDAQLLEELCRRAKADVLGVETDFVSYDAYVSLSDALPDVSLKPLAQLPEEMRAVKEPDEFASMQKAAAIACRALENLLPRIHPGMSEREVQIALDYEMLQLGSEEPAFDTIACAGPNGALPHAIPGERKLCPGDLLTLDFGATVNGYRSDMTRTLAIGKISSQLREMYQAVLEANRMALAAVRPGAVCGELDAIARDFLEKDYPGMFGHSLGHGVGLDIHEFPWVRKGDQTVLQPGHVVTIEPGVYIPKLGGCRIEDMVLVTEQGFINPSTSPKDLIEL</sequence>
<dbReference type="InterPro" id="IPR000587">
    <property type="entry name" value="Creatinase_N"/>
</dbReference>
<dbReference type="Proteomes" id="UP000824072">
    <property type="component" value="Unassembled WGS sequence"/>
</dbReference>
<dbReference type="PROSITE" id="PS00491">
    <property type="entry name" value="PROLINE_PEPTIDASE"/>
    <property type="match status" value="1"/>
</dbReference>
<keyword evidence="5" id="KW-0645">Protease</keyword>
<keyword evidence="1" id="KW-0479">Metal-binding</keyword>
<evidence type="ECO:0000256" key="1">
    <source>
        <dbReference type="ARBA" id="ARBA00022723"/>
    </source>
</evidence>
<dbReference type="EMBL" id="DVMU01000009">
    <property type="protein sequence ID" value="HIU32999.1"/>
    <property type="molecule type" value="Genomic_DNA"/>
</dbReference>
<gene>
    <name evidence="5" type="ORF">IAB02_00410</name>
</gene>
<dbReference type="InterPro" id="IPR000994">
    <property type="entry name" value="Pept_M24"/>
</dbReference>
<evidence type="ECO:0000313" key="6">
    <source>
        <dbReference type="Proteomes" id="UP000824072"/>
    </source>
</evidence>
<dbReference type="Pfam" id="PF00557">
    <property type="entry name" value="Peptidase_M24"/>
    <property type="match status" value="1"/>
</dbReference>
<dbReference type="SUPFAM" id="SSF53092">
    <property type="entry name" value="Creatinase/prolidase N-terminal domain"/>
    <property type="match status" value="1"/>
</dbReference>
<name>A0A9D1IBX2_9FIRM</name>
<evidence type="ECO:0000313" key="5">
    <source>
        <dbReference type="EMBL" id="HIU32999.1"/>
    </source>
</evidence>
<evidence type="ECO:0000259" key="3">
    <source>
        <dbReference type="Pfam" id="PF00557"/>
    </source>
</evidence>
<dbReference type="InterPro" id="IPR036005">
    <property type="entry name" value="Creatinase/aminopeptidase-like"/>
</dbReference>
<proteinExistence type="predicted"/>
<dbReference type="PRINTS" id="PR00599">
    <property type="entry name" value="MAPEPTIDASE"/>
</dbReference>
<reference evidence="5" key="2">
    <citation type="journal article" date="2021" name="PeerJ">
        <title>Extensive microbial diversity within the chicken gut microbiome revealed by metagenomics and culture.</title>
        <authorList>
            <person name="Gilroy R."/>
            <person name="Ravi A."/>
            <person name="Getino M."/>
            <person name="Pursley I."/>
            <person name="Horton D.L."/>
            <person name="Alikhan N.F."/>
            <person name="Baker D."/>
            <person name="Gharbi K."/>
            <person name="Hall N."/>
            <person name="Watson M."/>
            <person name="Adriaenssens E.M."/>
            <person name="Foster-Nyarko E."/>
            <person name="Jarju S."/>
            <person name="Secka A."/>
            <person name="Antonio M."/>
            <person name="Oren A."/>
            <person name="Chaudhuri R.R."/>
            <person name="La Ragione R."/>
            <person name="Hildebrand F."/>
            <person name="Pallen M.J."/>
        </authorList>
    </citation>
    <scope>NUCLEOTIDE SEQUENCE</scope>
    <source>
        <strain evidence="5">ChiHcec3-11533</strain>
    </source>
</reference>
<dbReference type="AlphaFoldDB" id="A0A9D1IBX2"/>